<protein>
    <submittedName>
        <fullName evidence="1">Uncharacterized protein</fullName>
    </submittedName>
</protein>
<reference evidence="1" key="1">
    <citation type="submission" date="2020-01" db="EMBL/GenBank/DDBJ databases">
        <title>Development of genomics and gene disruption for Polysphondylium violaceum indicates a role for the polyketide synthase stlB in stalk morphogenesis.</title>
        <authorList>
            <person name="Narita B."/>
            <person name="Kawabe Y."/>
            <person name="Kin K."/>
            <person name="Saito T."/>
            <person name="Gibbs R."/>
            <person name="Kuspa A."/>
            <person name="Muzny D."/>
            <person name="Queller D."/>
            <person name="Richards S."/>
            <person name="Strassman J."/>
            <person name="Sucgang R."/>
            <person name="Worley K."/>
            <person name="Schaap P."/>
        </authorList>
    </citation>
    <scope>NUCLEOTIDE SEQUENCE</scope>
    <source>
        <strain evidence="1">QSvi11</strain>
    </source>
</reference>
<gene>
    <name evidence="1" type="ORF">CYY_001962</name>
</gene>
<keyword evidence="2" id="KW-1185">Reference proteome</keyword>
<accession>A0A8J4Q038</accession>
<organism evidence="1 2">
    <name type="scientific">Polysphondylium violaceum</name>
    <dbReference type="NCBI Taxonomy" id="133409"/>
    <lineage>
        <taxon>Eukaryota</taxon>
        <taxon>Amoebozoa</taxon>
        <taxon>Evosea</taxon>
        <taxon>Eumycetozoa</taxon>
        <taxon>Dictyostelia</taxon>
        <taxon>Dictyosteliales</taxon>
        <taxon>Dictyosteliaceae</taxon>
        <taxon>Polysphondylium</taxon>
    </lineage>
</organism>
<evidence type="ECO:0000313" key="1">
    <source>
        <dbReference type="EMBL" id="KAF2076705.1"/>
    </source>
</evidence>
<dbReference type="EMBL" id="AJWJ01000051">
    <property type="protein sequence ID" value="KAF2076705.1"/>
    <property type="molecule type" value="Genomic_DNA"/>
</dbReference>
<name>A0A8J4Q038_9MYCE</name>
<sequence>MKTKPISIFQNILNNVSQEVKHKYLFIKIFQHLFNQNERVDLKAIEITLLKLILVSKSFTREVLYLLDYPVVEIHSKKSFRLAFYFIDRWNLRLRLSLVSVHDPLAPNFILNKIQSVFGNSKKEEAMYSRLAPFIHSWQSVDNQTLKCTKPMLNIKEIKLCYNDPNPEIKNNPLVASIVKHGVSVEERVSLKCIIQESLERYNGNGDSFLPPPELYCFITALSIHTTCNPTTYKFISELRNLVSLTIDDIYVPLGSFGESDFPELLTYNDLFLYINNHPTLESLSCTYHRMKKSIEAHQAHQGTIFPKLVNLTHLTLYIDSATPDLLFINDMAKLKYLELNLSKVVPESAYVEQNRPNNMTVFNNSSLQTLILNTLSKKISWEVDSNLKVLHCLGFPLEPSKQHPALRDLSVQSIFSQDQNTQIKAFIREIKPMCHLVSLSVDLGQCQGKNPIKRLVELFNVLPSTGVRTFKFVLQNNTFKITPTLQDSLVSSIVKNKKQLDHLFLFDGKSTFIKGNKKVLFTVLSSLELISFSCWETLEFTESELNEIARLLKRPNQNLEMLSFINAPQLSDFSRSRGLFIDMPRSINLALFK</sequence>
<comment type="caution">
    <text evidence="1">The sequence shown here is derived from an EMBL/GenBank/DDBJ whole genome shotgun (WGS) entry which is preliminary data.</text>
</comment>
<dbReference type="AlphaFoldDB" id="A0A8J4Q038"/>
<dbReference type="Proteomes" id="UP000695562">
    <property type="component" value="Unassembled WGS sequence"/>
</dbReference>
<evidence type="ECO:0000313" key="2">
    <source>
        <dbReference type="Proteomes" id="UP000695562"/>
    </source>
</evidence>
<proteinExistence type="predicted"/>